<protein>
    <recommendedName>
        <fullName evidence="3">Rhamnogalacturonase A/B/Epimerase-like pectate lyase domain-containing protein</fullName>
    </recommendedName>
</protein>
<accession>C2FWY3</accession>
<dbReference type="Pfam" id="PF12708">
    <property type="entry name" value="Pect-lyase_RHGA_epim"/>
    <property type="match status" value="1"/>
</dbReference>
<proteinExistence type="predicted"/>
<dbReference type="InterPro" id="IPR024535">
    <property type="entry name" value="RHGA/B-epi-like_pectate_lyase"/>
</dbReference>
<dbReference type="SUPFAM" id="SSF51126">
    <property type="entry name" value="Pectin lyase-like"/>
    <property type="match status" value="1"/>
</dbReference>
<dbReference type="RefSeq" id="WP_003011415.1">
    <property type="nucleotide sequence ID" value="NZ_GG668634.1"/>
</dbReference>
<feature type="signal peptide" evidence="2">
    <location>
        <begin position="1"/>
        <end position="31"/>
    </location>
</feature>
<dbReference type="AlphaFoldDB" id="C2FWY3"/>
<feature type="chain" id="PRO_5002912285" description="Rhamnogalacturonase A/B/Epimerase-like pectate lyase domain-containing protein" evidence="2">
    <location>
        <begin position="32"/>
        <end position="172"/>
    </location>
</feature>
<evidence type="ECO:0000259" key="3">
    <source>
        <dbReference type="Pfam" id="PF12708"/>
    </source>
</evidence>
<sequence>MNVFKCNPRDLAPKAMLMGILLVFVSFTAFATSDPSWVDKVGARNFKVGKAVVYANDFGAREDGMTISTKAIQQAIDACAKKGGGKVQFRPGKYLTGSIFIKSGVFLHVDEGVELLGSQSLEDYPQINTRVAGIEMVWPAALVNINGQQKPEYPERELSTDRESHSGMRTGS</sequence>
<gene>
    <name evidence="4" type="ORF">HMPREF0765_1839</name>
</gene>
<dbReference type="PANTHER" id="PTHR31339">
    <property type="entry name" value="PECTIN LYASE-RELATED"/>
    <property type="match status" value="1"/>
</dbReference>
<dbReference type="Proteomes" id="UP000006241">
    <property type="component" value="Unassembled WGS sequence"/>
</dbReference>
<organism evidence="4 5">
    <name type="scientific">Sphingobacterium spiritivorum ATCC 33300</name>
    <dbReference type="NCBI Taxonomy" id="525372"/>
    <lineage>
        <taxon>Bacteria</taxon>
        <taxon>Pseudomonadati</taxon>
        <taxon>Bacteroidota</taxon>
        <taxon>Sphingobacteriia</taxon>
        <taxon>Sphingobacteriales</taxon>
        <taxon>Sphingobacteriaceae</taxon>
        <taxon>Sphingobacterium</taxon>
    </lineage>
</organism>
<reference evidence="4 5" key="1">
    <citation type="submission" date="2009-01" db="EMBL/GenBank/DDBJ databases">
        <authorList>
            <person name="Qin X."/>
            <person name="Bachman B."/>
            <person name="Battles P."/>
            <person name="Bell A."/>
            <person name="Bess C."/>
            <person name="Bickham C."/>
            <person name="Chaboub L."/>
            <person name="Chen D."/>
            <person name="Coyle M."/>
            <person name="Deiros D.R."/>
            <person name="Dinh H."/>
            <person name="Forbes L."/>
            <person name="Fowler G."/>
            <person name="Francisco L."/>
            <person name="Fu Q."/>
            <person name="Gubbala S."/>
            <person name="Hale W."/>
            <person name="Han Y."/>
            <person name="Hemphill L."/>
            <person name="Highlander S.K."/>
            <person name="Hirani K."/>
            <person name="Hogues M."/>
            <person name="Jackson L."/>
            <person name="Jakkamsetti A."/>
            <person name="Javaid M."/>
            <person name="Jiang H."/>
            <person name="Korchina V."/>
            <person name="Kovar C."/>
            <person name="Lara F."/>
            <person name="Lee S."/>
            <person name="Mata R."/>
            <person name="Mathew T."/>
            <person name="Moen C."/>
            <person name="Morales K."/>
            <person name="Munidasa M."/>
            <person name="Nazareth L."/>
            <person name="Ngo R."/>
            <person name="Nguyen L."/>
            <person name="Okwuonu G."/>
            <person name="Ongeri F."/>
            <person name="Patil S."/>
            <person name="Petrosino J."/>
            <person name="Pham C."/>
            <person name="Pham P."/>
            <person name="Pu L.-L."/>
            <person name="Puazo M."/>
            <person name="Raj R."/>
            <person name="Reid J."/>
            <person name="Rouhana J."/>
            <person name="Saada N."/>
            <person name="Shang Y."/>
            <person name="Simmons D."/>
            <person name="Thornton R."/>
            <person name="Warren J."/>
            <person name="Weissenberger G."/>
            <person name="Zhang J."/>
            <person name="Zhang L."/>
            <person name="Zhou C."/>
            <person name="Zhu D."/>
            <person name="Muzny D."/>
            <person name="Worley K."/>
            <person name="Gibbs R."/>
        </authorList>
    </citation>
    <scope>NUCLEOTIDE SEQUENCE [LARGE SCALE GENOMIC DNA]</scope>
    <source>
        <strain evidence="4 5">ATCC 33300</strain>
    </source>
</reference>
<dbReference type="EMBL" id="ACHB01000044">
    <property type="protein sequence ID" value="EEI92559.1"/>
    <property type="molecule type" value="Genomic_DNA"/>
</dbReference>
<dbReference type="Gene3D" id="2.160.20.10">
    <property type="entry name" value="Single-stranded right-handed beta-helix, Pectin lyase-like"/>
    <property type="match status" value="1"/>
</dbReference>
<feature type="region of interest" description="Disordered" evidence="1">
    <location>
        <begin position="149"/>
        <end position="172"/>
    </location>
</feature>
<dbReference type="InterPro" id="IPR011050">
    <property type="entry name" value="Pectin_lyase_fold/virulence"/>
</dbReference>
<dbReference type="PANTHER" id="PTHR31339:SF9">
    <property type="entry name" value="PLASMIN AND FIBRONECTIN-BINDING PROTEIN A"/>
    <property type="match status" value="1"/>
</dbReference>
<keyword evidence="2" id="KW-0732">Signal</keyword>
<dbReference type="HOGENOM" id="CLU_1554307_0_0_10"/>
<comment type="caution">
    <text evidence="4">The sequence shown here is derived from an EMBL/GenBank/DDBJ whole genome shotgun (WGS) entry which is preliminary data.</text>
</comment>
<dbReference type="InterPro" id="IPR012334">
    <property type="entry name" value="Pectin_lyas_fold"/>
</dbReference>
<name>C2FWY3_SPHSI</name>
<evidence type="ECO:0000313" key="4">
    <source>
        <dbReference type="EMBL" id="EEI92559.1"/>
    </source>
</evidence>
<dbReference type="InterPro" id="IPR051801">
    <property type="entry name" value="GH28_Enzymes"/>
</dbReference>
<feature type="domain" description="Rhamnogalacturonase A/B/Epimerase-like pectate lyase" evidence="3">
    <location>
        <begin position="55"/>
        <end position="105"/>
    </location>
</feature>
<feature type="compositionally biased region" description="Basic and acidic residues" evidence="1">
    <location>
        <begin position="152"/>
        <end position="166"/>
    </location>
</feature>
<evidence type="ECO:0000256" key="1">
    <source>
        <dbReference type="SAM" id="MobiDB-lite"/>
    </source>
</evidence>
<evidence type="ECO:0000313" key="5">
    <source>
        <dbReference type="Proteomes" id="UP000006241"/>
    </source>
</evidence>
<evidence type="ECO:0000256" key="2">
    <source>
        <dbReference type="SAM" id="SignalP"/>
    </source>
</evidence>